<sequence>MSEPVDRAVVQQMMRRLDGFARGLGLDEAATRQIVEKVAADMVDQPDEERMMEARKRMLLASA</sequence>
<evidence type="ECO:0000313" key="1">
    <source>
        <dbReference type="EMBL" id="MDQ0541927.1"/>
    </source>
</evidence>
<evidence type="ECO:0000313" key="2">
    <source>
        <dbReference type="Proteomes" id="UP001223420"/>
    </source>
</evidence>
<comment type="caution">
    <text evidence="1">The sequence shown here is derived from an EMBL/GenBank/DDBJ whole genome shotgun (WGS) entry which is preliminary data.</text>
</comment>
<dbReference type="AlphaFoldDB" id="A0AAJ1TIX0"/>
<accession>A0AAJ1TIX0</accession>
<dbReference type="EMBL" id="JAUSWL010000001">
    <property type="protein sequence ID" value="MDQ0541927.1"/>
    <property type="molecule type" value="Genomic_DNA"/>
</dbReference>
<dbReference type="Proteomes" id="UP001223420">
    <property type="component" value="Unassembled WGS sequence"/>
</dbReference>
<gene>
    <name evidence="1" type="ORF">QO001_000835</name>
</gene>
<name>A0AAJ1TIX0_9HYPH</name>
<organism evidence="1 2">
    <name type="scientific">Methylobacterium brachiatum</name>
    <dbReference type="NCBI Taxonomy" id="269660"/>
    <lineage>
        <taxon>Bacteria</taxon>
        <taxon>Pseudomonadati</taxon>
        <taxon>Pseudomonadota</taxon>
        <taxon>Alphaproteobacteria</taxon>
        <taxon>Hyphomicrobiales</taxon>
        <taxon>Methylobacteriaceae</taxon>
        <taxon>Methylobacterium</taxon>
    </lineage>
</organism>
<protein>
    <submittedName>
        <fullName evidence="1">Uncharacterized protein</fullName>
    </submittedName>
</protein>
<proteinExistence type="predicted"/>
<reference evidence="1" key="1">
    <citation type="submission" date="2023-07" db="EMBL/GenBank/DDBJ databases">
        <title>Genomic Encyclopedia of Type Strains, Phase IV (KMG-IV): sequencing the most valuable type-strain genomes for metagenomic binning, comparative biology and taxonomic classification.</title>
        <authorList>
            <person name="Goeker M."/>
        </authorList>
    </citation>
    <scope>NUCLEOTIDE SEQUENCE</scope>
    <source>
        <strain evidence="1">DSM 19569</strain>
    </source>
</reference>
<dbReference type="RefSeq" id="WP_230366578.1">
    <property type="nucleotide sequence ID" value="NZ_JAJALK010000006.1"/>
</dbReference>